<dbReference type="InterPro" id="IPR004045">
    <property type="entry name" value="Glutathione_S-Trfase_N"/>
</dbReference>
<keyword evidence="7 8" id="KW-0472">Membrane</keyword>
<evidence type="ECO:0000313" key="11">
    <source>
        <dbReference type="EMBL" id="KAJ6219923.1"/>
    </source>
</evidence>
<dbReference type="InterPro" id="IPR004046">
    <property type="entry name" value="GST_C"/>
</dbReference>
<dbReference type="PROSITE" id="PS50405">
    <property type="entry name" value="GST_CTER"/>
    <property type="match status" value="1"/>
</dbReference>
<feature type="transmembrane region" description="Helical" evidence="8">
    <location>
        <begin position="242"/>
        <end position="262"/>
    </location>
</feature>
<keyword evidence="5 8" id="KW-0812">Transmembrane</keyword>
<dbReference type="GO" id="GO:0015179">
    <property type="term" value="F:L-amino acid transmembrane transporter activity"/>
    <property type="evidence" value="ECO:0007669"/>
    <property type="project" value="TreeGrafter"/>
</dbReference>
<dbReference type="AlphaFoldDB" id="A0A9Q0RL42"/>
<protein>
    <recommendedName>
        <fullName evidence="3">glutathione transferase</fullName>
        <ecNumber evidence="3">2.5.1.18</ecNumber>
    </recommendedName>
</protein>
<dbReference type="InterPro" id="IPR040079">
    <property type="entry name" value="Glutathione_S-Trfase"/>
</dbReference>
<dbReference type="GO" id="GO:0004364">
    <property type="term" value="F:glutathione transferase activity"/>
    <property type="evidence" value="ECO:0007669"/>
    <property type="project" value="UniProtKB-EC"/>
</dbReference>
<dbReference type="SFLD" id="SFLDG01205">
    <property type="entry name" value="AMPS.1"/>
    <property type="match status" value="1"/>
</dbReference>
<feature type="transmembrane region" description="Helical" evidence="8">
    <location>
        <begin position="21"/>
        <end position="41"/>
    </location>
</feature>
<comment type="subcellular location">
    <subcellularLocation>
        <location evidence="1">Membrane</location>
        <topology evidence="1">Multi-pass membrane protein</topology>
    </subcellularLocation>
</comment>
<keyword evidence="12" id="KW-1185">Reference proteome</keyword>
<dbReference type="SFLD" id="SFLDS00019">
    <property type="entry name" value="Glutathione_Transferase_(cytos"/>
    <property type="match status" value="1"/>
</dbReference>
<gene>
    <name evidence="11" type="ORF">RDWZM_005735</name>
</gene>
<organism evidence="11 12">
    <name type="scientific">Blomia tropicalis</name>
    <name type="common">Mite</name>
    <dbReference type="NCBI Taxonomy" id="40697"/>
    <lineage>
        <taxon>Eukaryota</taxon>
        <taxon>Metazoa</taxon>
        <taxon>Ecdysozoa</taxon>
        <taxon>Arthropoda</taxon>
        <taxon>Chelicerata</taxon>
        <taxon>Arachnida</taxon>
        <taxon>Acari</taxon>
        <taxon>Acariformes</taxon>
        <taxon>Sarcoptiformes</taxon>
        <taxon>Astigmata</taxon>
        <taxon>Glycyphagoidea</taxon>
        <taxon>Echimyopodidae</taxon>
        <taxon>Blomia</taxon>
    </lineage>
</organism>
<keyword evidence="6 8" id="KW-1133">Transmembrane helix</keyword>
<dbReference type="SUPFAM" id="SSF47616">
    <property type="entry name" value="GST C-terminal domain-like"/>
    <property type="match status" value="1"/>
</dbReference>
<feature type="transmembrane region" description="Helical" evidence="8">
    <location>
        <begin position="166"/>
        <end position="190"/>
    </location>
</feature>
<accession>A0A9Q0RL42</accession>
<evidence type="ECO:0000256" key="2">
    <source>
        <dbReference type="ARBA" id="ARBA00005861"/>
    </source>
</evidence>
<feature type="domain" description="GST C-terminal" evidence="10">
    <location>
        <begin position="482"/>
        <end position="599"/>
    </location>
</feature>
<dbReference type="InterPro" id="IPR036282">
    <property type="entry name" value="Glutathione-S-Trfase_C_sf"/>
</dbReference>
<evidence type="ECO:0000256" key="4">
    <source>
        <dbReference type="ARBA" id="ARBA00022679"/>
    </source>
</evidence>
<feature type="transmembrane region" description="Helical" evidence="8">
    <location>
        <begin position="141"/>
        <end position="160"/>
    </location>
</feature>
<name>A0A9Q0RL42_BLOTA</name>
<evidence type="ECO:0000256" key="5">
    <source>
        <dbReference type="ARBA" id="ARBA00022692"/>
    </source>
</evidence>
<evidence type="ECO:0000256" key="6">
    <source>
        <dbReference type="ARBA" id="ARBA00022989"/>
    </source>
</evidence>
<evidence type="ECO:0000313" key="12">
    <source>
        <dbReference type="Proteomes" id="UP001142055"/>
    </source>
</evidence>
<proteinExistence type="inferred from homology"/>
<dbReference type="PANTHER" id="PTHR22950">
    <property type="entry name" value="AMINO ACID TRANSPORTER"/>
    <property type="match status" value="1"/>
</dbReference>
<dbReference type="FunFam" id="1.20.1050.10:FF:000003">
    <property type="entry name" value="Glutathione S-transferase 2"/>
    <property type="match status" value="1"/>
</dbReference>
<dbReference type="InterPro" id="IPR010987">
    <property type="entry name" value="Glutathione-S-Trfase_C-like"/>
</dbReference>
<dbReference type="PROSITE" id="PS50404">
    <property type="entry name" value="GST_NTER"/>
    <property type="match status" value="1"/>
</dbReference>
<sequence length="609" mass="67840">MNNIEKNDHKSALAHGRGFSLLTATVFIIGEVAGGGILSLPSAAAHAGWSALIMIIYCALCAGISGLCLAKSWIILEERYPKYREGLTRKPFSTIGTHAFGRSASVLVSVLMNINRIGASTVFLILTSNLIMSLTHKFISLSLCQWIPIVTAVLLIPFWLGSPVDFWPVAYMAMLSTVIGSILLIIDLILEITKNGWSKDFHIESVETVSSAFGTILFAYGGASAFPNFQNDMKQKKKFPTAVIFGFLGLISLYLPTAGLGYGAFGFDVKSSIIENLSSNGLITVIQVAFFIHCLTVIMIIINPVYLDMEELLKIPKEFNWKRCAFRTALLLLMLFIGETFPSFGQILDLIGGSAVASLAFVLPPIFYIKLCHDQEDKRKIPIYMYIIYVIIVLTGIVGGATSTYFTLKNWLAEPIRMLLAYGEVAYEDKRYTDRDVWFAEKFTLGLDFPNLPYLFDGDVKLSQSLAILRYLARKLNLDGADDKEKATISLVEQQIVDLDMAMTIIAYDSNCDKLKEDYYKTLPDQLKLVSKFLGQKPFVTGTNISYVDFFMYEFLKKVLVMVPGSLDATSNLTKFIDRIESLPKVAQYIASKKPKLFYGYNAIWNAEA</sequence>
<reference evidence="11" key="1">
    <citation type="submission" date="2022-12" db="EMBL/GenBank/DDBJ databases">
        <title>Genome assemblies of Blomia tropicalis.</title>
        <authorList>
            <person name="Cui Y."/>
        </authorList>
    </citation>
    <scope>NUCLEOTIDE SEQUENCE</scope>
    <source>
        <tissue evidence="11">Adult mites</tissue>
    </source>
</reference>
<feature type="transmembrane region" description="Helical" evidence="8">
    <location>
        <begin position="350"/>
        <end position="371"/>
    </location>
</feature>
<comment type="similarity">
    <text evidence="2">Belongs to the GST superfamily. Mu family.</text>
</comment>
<evidence type="ECO:0000259" key="10">
    <source>
        <dbReference type="PROSITE" id="PS50405"/>
    </source>
</evidence>
<dbReference type="InterPro" id="IPR013057">
    <property type="entry name" value="AA_transpt_TM"/>
</dbReference>
<dbReference type="EMBL" id="JAPWDV010000002">
    <property type="protein sequence ID" value="KAJ6219923.1"/>
    <property type="molecule type" value="Genomic_DNA"/>
</dbReference>
<dbReference type="PANTHER" id="PTHR22950:SF703">
    <property type="entry name" value="AMINO ACID TRANSPORTER TRANSMEMBRANE DOMAIN-CONTAINING PROTEIN"/>
    <property type="match status" value="1"/>
</dbReference>
<feature type="domain" description="GST N-terminal" evidence="9">
    <location>
        <begin position="400"/>
        <end position="480"/>
    </location>
</feature>
<feature type="transmembrane region" description="Helical" evidence="8">
    <location>
        <begin position="324"/>
        <end position="344"/>
    </location>
</feature>
<keyword evidence="4" id="KW-0808">Transferase</keyword>
<evidence type="ECO:0000256" key="8">
    <source>
        <dbReference type="SAM" id="Phobius"/>
    </source>
</evidence>
<dbReference type="Pfam" id="PF14497">
    <property type="entry name" value="GST_C_3"/>
    <property type="match status" value="1"/>
</dbReference>
<dbReference type="EC" id="2.5.1.18" evidence="3"/>
<dbReference type="SUPFAM" id="SSF52833">
    <property type="entry name" value="Thioredoxin-like"/>
    <property type="match status" value="1"/>
</dbReference>
<feature type="transmembrane region" description="Helical" evidence="8">
    <location>
        <begin position="282"/>
        <end position="303"/>
    </location>
</feature>
<dbReference type="InterPro" id="IPR036249">
    <property type="entry name" value="Thioredoxin-like_sf"/>
</dbReference>
<evidence type="ECO:0000256" key="7">
    <source>
        <dbReference type="ARBA" id="ARBA00023136"/>
    </source>
</evidence>
<feature type="transmembrane region" description="Helical" evidence="8">
    <location>
        <begin position="383"/>
        <end position="408"/>
    </location>
</feature>
<evidence type="ECO:0000256" key="3">
    <source>
        <dbReference type="ARBA" id="ARBA00012452"/>
    </source>
</evidence>
<dbReference type="GO" id="GO:0005774">
    <property type="term" value="C:vacuolar membrane"/>
    <property type="evidence" value="ECO:0007669"/>
    <property type="project" value="TreeGrafter"/>
</dbReference>
<evidence type="ECO:0000259" key="9">
    <source>
        <dbReference type="PROSITE" id="PS50404"/>
    </source>
</evidence>
<evidence type="ECO:0000256" key="1">
    <source>
        <dbReference type="ARBA" id="ARBA00004141"/>
    </source>
</evidence>
<comment type="caution">
    <text evidence="11">The sequence shown here is derived from an EMBL/GenBank/DDBJ whole genome shotgun (WGS) entry which is preliminary data.</text>
</comment>
<feature type="transmembrane region" description="Helical" evidence="8">
    <location>
        <begin position="47"/>
        <end position="70"/>
    </location>
</feature>
<dbReference type="SFLD" id="SFLDG00363">
    <property type="entry name" value="AMPS_(cytGST):_Alpha-__Mu-__Pi"/>
    <property type="match status" value="1"/>
</dbReference>
<dbReference type="Pfam" id="PF01490">
    <property type="entry name" value="Aa_trans"/>
    <property type="match status" value="1"/>
</dbReference>
<dbReference type="Gene3D" id="1.20.1050.130">
    <property type="match status" value="1"/>
</dbReference>
<dbReference type="Proteomes" id="UP001142055">
    <property type="component" value="Chromosome 2"/>
</dbReference>